<evidence type="ECO:0000259" key="4">
    <source>
        <dbReference type="Pfam" id="PF11967"/>
    </source>
</evidence>
<reference evidence="5 6" key="1">
    <citation type="journal article" date="2015" name="Nature">
        <title>rRNA introns, odd ribosomes, and small enigmatic genomes across a large radiation of phyla.</title>
        <authorList>
            <person name="Brown C.T."/>
            <person name="Hug L.A."/>
            <person name="Thomas B.C."/>
            <person name="Sharon I."/>
            <person name="Castelle C.J."/>
            <person name="Singh A."/>
            <person name="Wilkins M.J."/>
            <person name="Williams K.H."/>
            <person name="Banfield J.F."/>
        </authorList>
    </citation>
    <scope>NUCLEOTIDE SEQUENCE [LARGE SCALE GENOMIC DNA]</scope>
</reference>
<keyword evidence="3" id="KW-0234">DNA repair</keyword>
<dbReference type="GO" id="GO:0043590">
    <property type="term" value="C:bacterial nucleoid"/>
    <property type="evidence" value="ECO:0007669"/>
    <property type="project" value="TreeGrafter"/>
</dbReference>
<dbReference type="SUPFAM" id="SSF50249">
    <property type="entry name" value="Nucleic acid-binding proteins"/>
    <property type="match status" value="1"/>
</dbReference>
<feature type="domain" description="DNA replication/recombination mediator RecO N-terminal" evidence="4">
    <location>
        <begin position="5"/>
        <end position="80"/>
    </location>
</feature>
<organism evidence="5 6">
    <name type="scientific">Candidatus Shapirobacteria bacterium GW2011_GWE1_38_10</name>
    <dbReference type="NCBI Taxonomy" id="1618488"/>
    <lineage>
        <taxon>Bacteria</taxon>
        <taxon>Candidatus Shapironibacteriota</taxon>
    </lineage>
</organism>
<evidence type="ECO:0000256" key="2">
    <source>
        <dbReference type="ARBA" id="ARBA00023172"/>
    </source>
</evidence>
<comment type="caution">
    <text evidence="5">The sequence shown here is derived from an EMBL/GenBank/DDBJ whole genome shotgun (WGS) entry which is preliminary data.</text>
</comment>
<dbReference type="GO" id="GO:0006310">
    <property type="term" value="P:DNA recombination"/>
    <property type="evidence" value="ECO:0007669"/>
    <property type="project" value="UniProtKB-KW"/>
</dbReference>
<dbReference type="Gene3D" id="2.40.50.140">
    <property type="entry name" value="Nucleic acid-binding proteins"/>
    <property type="match status" value="1"/>
</dbReference>
<keyword evidence="1" id="KW-0227">DNA damage</keyword>
<dbReference type="AlphaFoldDB" id="A0A0G0IGC9"/>
<protein>
    <submittedName>
        <fullName evidence="5">Repair protein RecO protein</fullName>
    </submittedName>
</protein>
<dbReference type="Proteomes" id="UP000034231">
    <property type="component" value="Unassembled WGS sequence"/>
</dbReference>
<proteinExistence type="predicted"/>
<evidence type="ECO:0000313" key="5">
    <source>
        <dbReference type="EMBL" id="KKQ50080.1"/>
    </source>
</evidence>
<name>A0A0G0IGC9_9BACT</name>
<dbReference type="EMBL" id="LBTX01000009">
    <property type="protein sequence ID" value="KKQ50080.1"/>
    <property type="molecule type" value="Genomic_DNA"/>
</dbReference>
<evidence type="ECO:0000256" key="3">
    <source>
        <dbReference type="ARBA" id="ARBA00023204"/>
    </source>
</evidence>
<sequence>MPKFITTTGVVINKQKRKEGDLLTTIFTPNLGKINCIAKGAQSLKSRRLGHLEIGTLIKASLYEKNSYYWLSETESISSFLHTSSSLSQIALLFYFLEIVNTLLPLGQKEPQLYQIIVKAIEAISLNQFSLFIKQEISFLEKLGYGIPKEIIISFENKDYKNTQPLIKRFCESIIEKQLKSSTLFH</sequence>
<dbReference type="InterPro" id="IPR003717">
    <property type="entry name" value="RecO"/>
</dbReference>
<keyword evidence="2" id="KW-0233">DNA recombination</keyword>
<dbReference type="PANTHER" id="PTHR33991">
    <property type="entry name" value="DNA REPAIR PROTEIN RECO"/>
    <property type="match status" value="1"/>
</dbReference>
<dbReference type="InterPro" id="IPR022572">
    <property type="entry name" value="DNA_rep/recomb_RecO_N"/>
</dbReference>
<dbReference type="NCBIfam" id="TIGR00613">
    <property type="entry name" value="reco"/>
    <property type="match status" value="1"/>
</dbReference>
<dbReference type="Pfam" id="PF11967">
    <property type="entry name" value="RecO_N"/>
    <property type="match status" value="1"/>
</dbReference>
<evidence type="ECO:0000313" key="6">
    <source>
        <dbReference type="Proteomes" id="UP000034231"/>
    </source>
</evidence>
<evidence type="ECO:0000256" key="1">
    <source>
        <dbReference type="ARBA" id="ARBA00022763"/>
    </source>
</evidence>
<accession>A0A0G0IGC9</accession>
<dbReference type="GO" id="GO:0006302">
    <property type="term" value="P:double-strand break repair"/>
    <property type="evidence" value="ECO:0007669"/>
    <property type="project" value="TreeGrafter"/>
</dbReference>
<gene>
    <name evidence="5" type="ORF">US68_C0009G0035</name>
</gene>
<dbReference type="PANTHER" id="PTHR33991:SF1">
    <property type="entry name" value="DNA REPAIR PROTEIN RECO"/>
    <property type="match status" value="1"/>
</dbReference>
<dbReference type="InterPro" id="IPR012340">
    <property type="entry name" value="NA-bd_OB-fold"/>
</dbReference>